<name>A0A8T4H8N7_9SPHI</name>
<reference evidence="2" key="1">
    <citation type="submission" date="2021-03" db="EMBL/GenBank/DDBJ databases">
        <authorList>
            <person name="Lu T."/>
            <person name="Wang Q."/>
            <person name="Han X."/>
        </authorList>
    </citation>
    <scope>NUCLEOTIDE SEQUENCE</scope>
    <source>
        <strain evidence="2">WQ 2009</strain>
    </source>
</reference>
<dbReference type="Pfam" id="PF07693">
    <property type="entry name" value="KAP_NTPase"/>
    <property type="match status" value="1"/>
</dbReference>
<gene>
    <name evidence="2" type="ORF">J5U18_03500</name>
</gene>
<dbReference type="SUPFAM" id="SSF52540">
    <property type="entry name" value="P-loop containing nucleoside triphosphate hydrolases"/>
    <property type="match status" value="1"/>
</dbReference>
<organism evidence="2 3">
    <name type="scientific">Rhinopithecimicrobium faecis</name>
    <dbReference type="NCBI Taxonomy" id="2820698"/>
    <lineage>
        <taxon>Bacteria</taxon>
        <taxon>Pseudomonadati</taxon>
        <taxon>Bacteroidota</taxon>
        <taxon>Sphingobacteriia</taxon>
        <taxon>Sphingobacteriales</taxon>
        <taxon>Sphingobacteriaceae</taxon>
        <taxon>Rhinopithecimicrobium</taxon>
    </lineage>
</organism>
<dbReference type="PANTHER" id="PTHR22674">
    <property type="entry name" value="NTPASE, KAP FAMILY P-LOOP DOMAIN-CONTAINING 1"/>
    <property type="match status" value="1"/>
</dbReference>
<evidence type="ECO:0000313" key="3">
    <source>
        <dbReference type="Proteomes" id="UP000679691"/>
    </source>
</evidence>
<dbReference type="EMBL" id="JAGKSB010000003">
    <property type="protein sequence ID" value="MBP3942635.1"/>
    <property type="molecule type" value="Genomic_DNA"/>
</dbReference>
<dbReference type="AlphaFoldDB" id="A0A8T4H8N7"/>
<keyword evidence="3" id="KW-1185">Reference proteome</keyword>
<dbReference type="Gene3D" id="3.40.50.300">
    <property type="entry name" value="P-loop containing nucleotide triphosphate hydrolases"/>
    <property type="match status" value="1"/>
</dbReference>
<sequence length="594" mass="68653">MWNDNETEEDLIDYKYLKDAVNNIIKQDHLLPCTIGIFGDWGSGKSSLIKMVECDHSQNNNELIIKFNGWLFEGYEDAKVALLETLVKELLNARTWDNEAKKYITKLFKRVKWLKTITAASKFGLGMYLTSQTDLTLEALGIDNKPFDLDNYLTEEKDENQGIIDKGNKEFHKDFSNLIKEAKLERVIVIIDDLDRCTPSTVIATLEAIKLFLFVDKTVFLIAADERLINYAVKSKFPNLPSSDYDVSQDYLEKLIQIPVRIPSLSELEYETFINMLFAKKHLQKAEFIKTLEKSFTNNTDPYSSKINFDNISSLMVEVQDELKNDLLLTKQLNPMLVQILSGNPRQCKRFLNMLFMRMNMAKSKGIDLKKIVLAKLMLLEYFKPESFNLLVKEFGNNDNNILRALEEQNNKIPITFNSWKSDQWLTKWLSIDPKLGSEDLNDYLYFTRTKVLEIKKNKRLSPKAKEFLVEILGVTLISKQAILRSKELAESDRSSLFSELLDRYHQAENKQDRANKNKLIFSFVQTNPELTTEYLAFLNNLPEEKVITPMVPNVVQYSTSFISIENKKAILEKWAKYGTKDISTVAKSKLSSL</sequence>
<proteinExistence type="predicted"/>
<dbReference type="RefSeq" id="WP_353546119.1">
    <property type="nucleotide sequence ID" value="NZ_JAGKSB010000003.1"/>
</dbReference>
<dbReference type="InterPro" id="IPR027417">
    <property type="entry name" value="P-loop_NTPase"/>
</dbReference>
<comment type="caution">
    <text evidence="2">The sequence shown here is derived from an EMBL/GenBank/DDBJ whole genome shotgun (WGS) entry which is preliminary data.</text>
</comment>
<evidence type="ECO:0000259" key="1">
    <source>
        <dbReference type="Pfam" id="PF07693"/>
    </source>
</evidence>
<evidence type="ECO:0000313" key="2">
    <source>
        <dbReference type="EMBL" id="MBP3942635.1"/>
    </source>
</evidence>
<dbReference type="PANTHER" id="PTHR22674:SF6">
    <property type="entry name" value="NTPASE KAP FAMILY P-LOOP DOMAIN-CONTAINING PROTEIN 1"/>
    <property type="match status" value="1"/>
</dbReference>
<dbReference type="InterPro" id="IPR011646">
    <property type="entry name" value="KAP_P-loop"/>
</dbReference>
<feature type="domain" description="KAP NTPase" evidence="1">
    <location>
        <begin position="20"/>
        <end position="357"/>
    </location>
</feature>
<dbReference type="Proteomes" id="UP000679691">
    <property type="component" value="Unassembled WGS sequence"/>
</dbReference>
<protein>
    <recommendedName>
        <fullName evidence="1">KAP NTPase domain-containing protein</fullName>
    </recommendedName>
</protein>
<dbReference type="InterPro" id="IPR052754">
    <property type="entry name" value="NTPase_KAP_P-loop"/>
</dbReference>
<accession>A0A8T4H8N7</accession>